<dbReference type="InterPro" id="IPR006202">
    <property type="entry name" value="Neur_chan_lig-bd"/>
</dbReference>
<dbReference type="FunFam" id="2.70.170.10:FF:000013">
    <property type="entry name" value="Acetylcholine receptor subunit alpha"/>
    <property type="match status" value="1"/>
</dbReference>
<evidence type="ECO:0000256" key="10">
    <source>
        <dbReference type="ARBA" id="ARBA00023136"/>
    </source>
</evidence>
<keyword evidence="13" id="KW-0325">Glycoprotein</keyword>
<evidence type="ECO:0000256" key="5">
    <source>
        <dbReference type="ARBA" id="ARBA00022692"/>
    </source>
</evidence>
<name>A0A5P8N8P0_FORAU</name>
<proteinExistence type="evidence at transcript level"/>
<sequence>MGVMWLGKLWLAVVWLWWFAPLVAANPEAKRLYDDLLSNYNRLIRPVGNNSDRLTVKMGLRLSQLIDVNLKNQIMTTNVWVEQEWNDYKLKWNPEDYGGVDTLHVPSEHIWLPDIVLYNNADGNYEVTIMTKAILHHTGKVVWKPPAIYKSFCEIDVEYFPFDEQTCFMKFGSWTYDGYLVDLRHISQAPDSDTIDIGIDLQDYYLSVEWDIMRVPAVRNEKFYSCCEEPYPDIIFNITLRRKTLFYTVNLIIPCVGISFLSVLVFYLPSDSGEKVSLCISILLSLTVFFLLLAEIIPPTSLTVPLLGKYLLFTMVLVTLSVVVTIAVLNVNFRSPVTHRMRPWVHRLFIQLLPKVLFIERPNKDDSVDDEEEELKPSDTGALFDVPSVEIESYTGVYGGKRYSDDLEIPALPPPPGTAATACFGEPPLPLPLPLPCGGDDELFSPNDDSPTFEKPREMEKTIEDARFIAQHAKNKDKFESVEEDWKYVAMVLDRLFLWIFTVACVLGTALIIFQAPSLYDTTRPIDIQYSKIAKNKMRMMMMGPEEE</sequence>
<evidence type="ECO:0000256" key="8">
    <source>
        <dbReference type="ARBA" id="ARBA00023018"/>
    </source>
</evidence>
<keyword evidence="10 18" id="KW-0472">Membrane</keyword>
<dbReference type="NCBIfam" id="TIGR00860">
    <property type="entry name" value="LIC"/>
    <property type="match status" value="1"/>
</dbReference>
<dbReference type="GO" id="GO:0045211">
    <property type="term" value="C:postsynaptic membrane"/>
    <property type="evidence" value="ECO:0007669"/>
    <property type="project" value="UniProtKB-SubCell"/>
</dbReference>
<comment type="subcellular location">
    <subcellularLocation>
        <location evidence="17">Postsynaptic cell membrane</location>
        <topology evidence="17">Multi-pass membrane protein</topology>
    </subcellularLocation>
</comment>
<evidence type="ECO:0000256" key="17">
    <source>
        <dbReference type="ARBA" id="ARBA00034104"/>
    </source>
</evidence>
<keyword evidence="9 18" id="KW-0406">Ion transport</keyword>
<dbReference type="PROSITE" id="PS00236">
    <property type="entry name" value="NEUROTR_ION_CHANNEL"/>
    <property type="match status" value="1"/>
</dbReference>
<feature type="signal peptide" evidence="18">
    <location>
        <begin position="1"/>
        <end position="25"/>
    </location>
</feature>
<feature type="domain" description="Neurotransmitter-gated ion-channel transmembrane" evidence="20">
    <location>
        <begin position="251"/>
        <end position="512"/>
    </location>
</feature>
<evidence type="ECO:0000256" key="13">
    <source>
        <dbReference type="ARBA" id="ARBA00023180"/>
    </source>
</evidence>
<dbReference type="Pfam" id="PF02932">
    <property type="entry name" value="Neur_chan_memb"/>
    <property type="match status" value="1"/>
</dbReference>
<evidence type="ECO:0000256" key="11">
    <source>
        <dbReference type="ARBA" id="ARBA00023157"/>
    </source>
</evidence>
<feature type="transmembrane region" description="Helical" evidence="18">
    <location>
        <begin position="276"/>
        <end position="298"/>
    </location>
</feature>
<feature type="transmembrane region" description="Helical" evidence="18">
    <location>
        <begin position="496"/>
        <end position="516"/>
    </location>
</feature>
<feature type="chain" id="PRO_5024502284" evidence="18">
    <location>
        <begin position="26"/>
        <end position="548"/>
    </location>
</feature>
<dbReference type="PRINTS" id="PR00254">
    <property type="entry name" value="NICOTINICR"/>
</dbReference>
<evidence type="ECO:0000256" key="9">
    <source>
        <dbReference type="ARBA" id="ARBA00023065"/>
    </source>
</evidence>
<gene>
    <name evidence="21" type="primary">nAChR alpha 1</name>
</gene>
<accession>A0A5P8N8P0</accession>
<dbReference type="Gene3D" id="2.70.170.10">
    <property type="entry name" value="Neurotransmitter-gated ion-channel ligand-binding domain"/>
    <property type="match status" value="1"/>
</dbReference>
<evidence type="ECO:0000256" key="4">
    <source>
        <dbReference type="ARBA" id="ARBA00022475"/>
    </source>
</evidence>
<dbReference type="InterPro" id="IPR018000">
    <property type="entry name" value="Neurotransmitter_ion_chnl_CS"/>
</dbReference>
<keyword evidence="16 18" id="KW-0407">Ion channel</keyword>
<dbReference type="SUPFAM" id="SSF63712">
    <property type="entry name" value="Nicotinic receptor ligand binding domain-like"/>
    <property type="match status" value="1"/>
</dbReference>
<dbReference type="Gene3D" id="1.20.58.390">
    <property type="entry name" value="Neurotransmitter-gated ion-channel transmembrane domain"/>
    <property type="match status" value="2"/>
</dbReference>
<dbReference type="InterPro" id="IPR002394">
    <property type="entry name" value="Nicotinic_acetylcholine_rcpt"/>
</dbReference>
<dbReference type="AlphaFoldDB" id="A0A5P8N8P0"/>
<dbReference type="InterPro" id="IPR036734">
    <property type="entry name" value="Neur_chan_lig-bd_sf"/>
</dbReference>
<evidence type="ECO:0000256" key="1">
    <source>
        <dbReference type="ARBA" id="ARBA00003328"/>
    </source>
</evidence>
<dbReference type="CDD" id="cd19031">
    <property type="entry name" value="LGIC_ECD_nAChR_proto_alpha-like"/>
    <property type="match status" value="1"/>
</dbReference>
<keyword evidence="12 21" id="KW-0675">Receptor</keyword>
<evidence type="ECO:0000256" key="18">
    <source>
        <dbReference type="RuleBase" id="RU000687"/>
    </source>
</evidence>
<feature type="transmembrane region" description="Helical" evidence="18">
    <location>
        <begin position="310"/>
        <end position="333"/>
    </location>
</feature>
<keyword evidence="14" id="KW-0628">Postsynaptic cell membrane</keyword>
<dbReference type="SUPFAM" id="SSF90112">
    <property type="entry name" value="Neurotransmitter-gated ion-channel transmembrane pore"/>
    <property type="match status" value="1"/>
</dbReference>
<keyword evidence="6 18" id="KW-0732">Signal</keyword>
<comment type="function">
    <text evidence="1">After binding acetylcholine, the AChR responds by an extensive change in conformation that affects all subunits and leads to opening of an ion-conducting channel across the plasma membrane.</text>
</comment>
<dbReference type="GO" id="GO:0004888">
    <property type="term" value="F:transmembrane signaling receptor activity"/>
    <property type="evidence" value="ECO:0007669"/>
    <property type="project" value="InterPro"/>
</dbReference>
<evidence type="ECO:0000259" key="20">
    <source>
        <dbReference type="Pfam" id="PF02932"/>
    </source>
</evidence>
<keyword evidence="11" id="KW-1015">Disulfide bond</keyword>
<evidence type="ECO:0000256" key="15">
    <source>
        <dbReference type="ARBA" id="ARBA00023286"/>
    </source>
</evidence>
<evidence type="ECO:0000256" key="16">
    <source>
        <dbReference type="ARBA" id="ARBA00023303"/>
    </source>
</evidence>
<evidence type="ECO:0000256" key="7">
    <source>
        <dbReference type="ARBA" id="ARBA00022989"/>
    </source>
</evidence>
<keyword evidence="4" id="KW-1003">Cell membrane</keyword>
<reference evidence="21" key="1">
    <citation type="submission" date="2019-04" db="EMBL/GenBank/DDBJ databases">
        <title>Insecticide resistance of earwigs: comparison between conventional, integrated pest and organic management of orchards.</title>
        <authorList>
            <person name="Fricaux T."/>
            <person name="Coustau C."/>
            <person name="Le Goff G."/>
        </authorList>
    </citation>
    <scope>NUCLEOTIDE SEQUENCE</scope>
</reference>
<evidence type="ECO:0000256" key="12">
    <source>
        <dbReference type="ARBA" id="ARBA00023170"/>
    </source>
</evidence>
<keyword evidence="7 18" id="KW-1133">Transmembrane helix</keyword>
<protein>
    <submittedName>
        <fullName evidence="21">Nicotinic acetylcholine receptor alpha 1</fullName>
    </submittedName>
</protein>
<dbReference type="PANTHER" id="PTHR18945">
    <property type="entry name" value="NEUROTRANSMITTER GATED ION CHANNEL"/>
    <property type="match status" value="1"/>
</dbReference>
<feature type="domain" description="Neurotransmitter-gated ion-channel ligand-binding" evidence="19">
    <location>
        <begin position="30"/>
        <end position="244"/>
    </location>
</feature>
<keyword evidence="5 18" id="KW-0812">Transmembrane</keyword>
<organism evidence="21">
    <name type="scientific">Forficula auricularia</name>
    <name type="common">European earwig</name>
    <dbReference type="NCBI Taxonomy" id="13068"/>
    <lineage>
        <taxon>Eukaryota</taxon>
        <taxon>Metazoa</taxon>
        <taxon>Ecdysozoa</taxon>
        <taxon>Arthropoda</taxon>
        <taxon>Hexapoda</taxon>
        <taxon>Insecta</taxon>
        <taxon>Pterygota</taxon>
        <taxon>Neoptera</taxon>
        <taxon>Polyneoptera</taxon>
        <taxon>Dermaptera</taxon>
        <taxon>Neodermaptera</taxon>
        <taxon>Epidermaptera</taxon>
        <taxon>Forficuloidea</taxon>
        <taxon>Forficulidae</taxon>
        <taxon>Forficula</taxon>
    </lineage>
</organism>
<dbReference type="InterPro" id="IPR036719">
    <property type="entry name" value="Neuro-gated_channel_TM_sf"/>
</dbReference>
<comment type="similarity">
    <text evidence="2">Belongs to the ligand-gated ion channel (TC 1.A.9) family. Acetylcholine receptor (TC 1.A.9.1) subfamily.</text>
</comment>
<dbReference type="PRINTS" id="PR00252">
    <property type="entry name" value="NRIONCHANNEL"/>
</dbReference>
<dbReference type="InterPro" id="IPR006029">
    <property type="entry name" value="Neurotrans-gated_channel_TM"/>
</dbReference>
<evidence type="ECO:0000313" key="21">
    <source>
        <dbReference type="EMBL" id="QFR37031.1"/>
    </source>
</evidence>
<dbReference type="InterPro" id="IPR038050">
    <property type="entry name" value="Neuro_actylchol_rec"/>
</dbReference>
<dbReference type="FunFam" id="1.20.58.390:FF:000022">
    <property type="entry name" value="Nicotinic acetylcholine receptor subunit alpha4"/>
    <property type="match status" value="1"/>
</dbReference>
<evidence type="ECO:0000256" key="2">
    <source>
        <dbReference type="ARBA" id="ARBA00009237"/>
    </source>
</evidence>
<dbReference type="GO" id="GO:0007271">
    <property type="term" value="P:synaptic transmission, cholinergic"/>
    <property type="evidence" value="ECO:0007669"/>
    <property type="project" value="UniProtKB-ARBA"/>
</dbReference>
<keyword evidence="3 18" id="KW-0813">Transport</keyword>
<evidence type="ECO:0000256" key="6">
    <source>
        <dbReference type="ARBA" id="ARBA00022729"/>
    </source>
</evidence>
<feature type="transmembrane region" description="Helical" evidence="18">
    <location>
        <begin position="245"/>
        <end position="269"/>
    </location>
</feature>
<dbReference type="Pfam" id="PF02931">
    <property type="entry name" value="Neur_chan_LBD"/>
    <property type="match status" value="1"/>
</dbReference>
<dbReference type="CDD" id="cd19064">
    <property type="entry name" value="LGIC_TM_nAChR"/>
    <property type="match status" value="1"/>
</dbReference>
<evidence type="ECO:0000256" key="3">
    <source>
        <dbReference type="ARBA" id="ARBA00022448"/>
    </source>
</evidence>
<dbReference type="EMBL" id="MK756006">
    <property type="protein sequence ID" value="QFR37031.1"/>
    <property type="molecule type" value="mRNA"/>
</dbReference>
<evidence type="ECO:0000256" key="14">
    <source>
        <dbReference type="ARBA" id="ARBA00023257"/>
    </source>
</evidence>
<keyword evidence="15" id="KW-1071">Ligand-gated ion channel</keyword>
<evidence type="ECO:0000259" key="19">
    <source>
        <dbReference type="Pfam" id="PF02931"/>
    </source>
</evidence>
<dbReference type="FunFam" id="1.20.58.390:FF:000012">
    <property type="entry name" value="Acetylcholine receptor subunit alpha-like"/>
    <property type="match status" value="1"/>
</dbReference>
<dbReference type="InterPro" id="IPR006201">
    <property type="entry name" value="Neur_channel"/>
</dbReference>
<dbReference type="GO" id="GO:0022848">
    <property type="term" value="F:acetylcholine-gated monoatomic cation-selective channel activity"/>
    <property type="evidence" value="ECO:0007669"/>
    <property type="project" value="InterPro"/>
</dbReference>
<keyword evidence="8" id="KW-0770">Synapse</keyword>